<proteinExistence type="predicted"/>
<keyword evidence="2" id="KW-1185">Reference proteome</keyword>
<sequence>MRLWSVHPRYLDRQGLTACWREGLLAQAVLVGATRGYTRHPQLERFRATAAPVRTIGAYLTGVHVEASARGYTFDLGRVREPGADVPTMLVTDGQLRHEWAHLVAKLQRRSPQLLDRWSAVQLPDPHPSFRVVAGPVAAWERGPAAGPRASSR</sequence>
<dbReference type="AlphaFoldDB" id="C5C2A3"/>
<accession>C5C2A3</accession>
<reference evidence="1 2" key="1">
    <citation type="journal article" date="2009" name="Stand. Genomic Sci.">
        <title>Complete genome sequence of Beutenbergia cavernae type strain (HKI 0122).</title>
        <authorList>
            <person name="Land M."/>
            <person name="Pukall R."/>
            <person name="Abt B."/>
            <person name="Goker M."/>
            <person name="Rohde M."/>
            <person name="Glavina Del Rio T."/>
            <person name="Tice H."/>
            <person name="Copeland A."/>
            <person name="Cheng J.F."/>
            <person name="Lucas S."/>
            <person name="Chen F."/>
            <person name="Nolan M."/>
            <person name="Bruce D."/>
            <person name="Goodwin L."/>
            <person name="Pitluck S."/>
            <person name="Ivanova N."/>
            <person name="Mavromatis K."/>
            <person name="Ovchinnikova G."/>
            <person name="Pati A."/>
            <person name="Chen A."/>
            <person name="Palaniappan K."/>
            <person name="Hauser L."/>
            <person name="Chang Y.J."/>
            <person name="Jefferies C.C."/>
            <person name="Saunders E."/>
            <person name="Brettin T."/>
            <person name="Detter J.C."/>
            <person name="Han C."/>
            <person name="Chain P."/>
            <person name="Bristow J."/>
            <person name="Eisen J.A."/>
            <person name="Markowitz V."/>
            <person name="Hugenholtz P."/>
            <person name="Kyrpides N.C."/>
            <person name="Klenk H.P."/>
            <person name="Lapidus A."/>
        </authorList>
    </citation>
    <scope>NUCLEOTIDE SEQUENCE [LARGE SCALE GENOMIC DNA]</scope>
    <source>
        <strain evidence="2">ATCC BAA-8 / DSM 12333 / NBRC 16432</strain>
    </source>
</reference>
<gene>
    <name evidence="1" type="ordered locus">Bcav_3486</name>
</gene>
<dbReference type="EMBL" id="CP001618">
    <property type="protein sequence ID" value="ACQ81728.1"/>
    <property type="molecule type" value="Genomic_DNA"/>
</dbReference>
<dbReference type="STRING" id="471853.Bcav_3486"/>
<evidence type="ECO:0008006" key="3">
    <source>
        <dbReference type="Google" id="ProtNLM"/>
    </source>
</evidence>
<organism evidence="1 2">
    <name type="scientific">Beutenbergia cavernae (strain ATCC BAA-8 / DSM 12333 / CCUG 43141 / JCM 11478 / NBRC 16432 / NCIMB 13614 / HKI 0122)</name>
    <dbReference type="NCBI Taxonomy" id="471853"/>
    <lineage>
        <taxon>Bacteria</taxon>
        <taxon>Bacillati</taxon>
        <taxon>Actinomycetota</taxon>
        <taxon>Actinomycetes</taxon>
        <taxon>Micrococcales</taxon>
        <taxon>Beutenbergiaceae</taxon>
        <taxon>Beutenbergia</taxon>
    </lineage>
</organism>
<dbReference type="HOGENOM" id="CLU_120482_0_0_11"/>
<name>C5C2A3_BEUC1</name>
<evidence type="ECO:0000313" key="1">
    <source>
        <dbReference type="EMBL" id="ACQ81728.1"/>
    </source>
</evidence>
<dbReference type="Proteomes" id="UP000007962">
    <property type="component" value="Chromosome"/>
</dbReference>
<dbReference type="RefSeq" id="WP_015883965.1">
    <property type="nucleotide sequence ID" value="NC_012669.1"/>
</dbReference>
<dbReference type="OrthoDB" id="3253436at2"/>
<protein>
    <recommendedName>
        <fullName evidence="3">Pyrimidine dimer DNA glycosylase</fullName>
    </recommendedName>
</protein>
<dbReference type="eggNOG" id="ENOG503195F">
    <property type="taxonomic scope" value="Bacteria"/>
</dbReference>
<dbReference type="InterPro" id="IPR004260">
    <property type="entry name" value="Pyr-dimer_DNA_glycosylase"/>
</dbReference>
<evidence type="ECO:0000313" key="2">
    <source>
        <dbReference type="Proteomes" id="UP000007962"/>
    </source>
</evidence>
<dbReference type="KEGG" id="bcv:Bcav_3486"/>
<dbReference type="Pfam" id="PF03013">
    <property type="entry name" value="Pyr_excise"/>
    <property type="match status" value="1"/>
</dbReference>